<dbReference type="PANTHER" id="PTHR37299">
    <property type="entry name" value="TRANSCRIPTIONAL REGULATOR-RELATED"/>
    <property type="match status" value="1"/>
</dbReference>
<dbReference type="PROSITE" id="PS50930">
    <property type="entry name" value="HTH_LYTTR"/>
    <property type="match status" value="1"/>
</dbReference>
<dbReference type="PANTHER" id="PTHR37299:SF4">
    <property type="entry name" value="TRANSCRIPTIONAL REGULATOR"/>
    <property type="match status" value="1"/>
</dbReference>
<keyword evidence="3" id="KW-1185">Reference proteome</keyword>
<gene>
    <name evidence="2" type="ORF">GCM10007216_06830</name>
</gene>
<comment type="caution">
    <text evidence="2">The sequence shown here is derived from an EMBL/GenBank/DDBJ whole genome shotgun (WGS) entry which is preliminary data.</text>
</comment>
<evidence type="ECO:0000313" key="2">
    <source>
        <dbReference type="EMBL" id="GGC78947.1"/>
    </source>
</evidence>
<dbReference type="RefSeq" id="WP_062445370.1">
    <property type="nucleotide sequence ID" value="NZ_BMCJ01000001.1"/>
</dbReference>
<proteinExistence type="predicted"/>
<evidence type="ECO:0000313" key="3">
    <source>
        <dbReference type="Proteomes" id="UP000619534"/>
    </source>
</evidence>
<dbReference type="Gene3D" id="2.20.25.10">
    <property type="match status" value="1"/>
</dbReference>
<sequence length="216" mass="24835">MDYFSVSSMVESFKELFPKEASIAVSDAQQFIYYKPSKHIDLKIKPGDKITENTVTFKALTVRKKTSDHINGKVFGTPYFGTSVPIIDSGNPKGCVTAILPSKQLKFLSKFLTLHIEDRWMPVPYEEVMFLEAHNRKTWVQSERGTGTHKFTLSEVEFHLPEDIFLRCHRSYIINVNYIAEIQPDSHSTFLLIMKDGTKIPVSQTYASQFRRILSF</sequence>
<feature type="domain" description="HTH LytTR-type" evidence="1">
    <location>
        <begin position="112"/>
        <end position="216"/>
    </location>
</feature>
<evidence type="ECO:0000259" key="1">
    <source>
        <dbReference type="PROSITE" id="PS50930"/>
    </source>
</evidence>
<accession>A0ABQ1NN83</accession>
<dbReference type="Proteomes" id="UP000619534">
    <property type="component" value="Unassembled WGS sequence"/>
</dbReference>
<name>A0ABQ1NN83_9BACI</name>
<organism evidence="2 3">
    <name type="scientific">Thalassobacillus devorans</name>
    <dbReference type="NCBI Taxonomy" id="279813"/>
    <lineage>
        <taxon>Bacteria</taxon>
        <taxon>Bacillati</taxon>
        <taxon>Bacillota</taxon>
        <taxon>Bacilli</taxon>
        <taxon>Bacillales</taxon>
        <taxon>Bacillaceae</taxon>
        <taxon>Thalassobacillus</taxon>
    </lineage>
</organism>
<reference evidence="3" key="1">
    <citation type="journal article" date="2019" name="Int. J. Syst. Evol. Microbiol.">
        <title>The Global Catalogue of Microorganisms (GCM) 10K type strain sequencing project: providing services to taxonomists for standard genome sequencing and annotation.</title>
        <authorList>
            <consortium name="The Broad Institute Genomics Platform"/>
            <consortium name="The Broad Institute Genome Sequencing Center for Infectious Disease"/>
            <person name="Wu L."/>
            <person name="Ma J."/>
        </authorList>
    </citation>
    <scope>NUCLEOTIDE SEQUENCE [LARGE SCALE GENOMIC DNA]</scope>
    <source>
        <strain evidence="3">CCM 7282</strain>
    </source>
</reference>
<dbReference type="EMBL" id="BMCJ01000001">
    <property type="protein sequence ID" value="GGC78947.1"/>
    <property type="molecule type" value="Genomic_DNA"/>
</dbReference>
<dbReference type="InterPro" id="IPR046947">
    <property type="entry name" value="LytR-like"/>
</dbReference>
<dbReference type="InterPro" id="IPR007492">
    <property type="entry name" value="LytTR_DNA-bd_dom"/>
</dbReference>
<dbReference type="SMART" id="SM00850">
    <property type="entry name" value="LytTR"/>
    <property type="match status" value="1"/>
</dbReference>
<dbReference type="Gene3D" id="2.40.50.40">
    <property type="match status" value="1"/>
</dbReference>
<protein>
    <submittedName>
        <fullName evidence="2">LytR family transcriptional regulator</fullName>
    </submittedName>
</protein>
<dbReference type="Pfam" id="PF04397">
    <property type="entry name" value="LytTR"/>
    <property type="match status" value="1"/>
</dbReference>